<keyword evidence="3" id="KW-1185">Reference proteome</keyword>
<proteinExistence type="predicted"/>
<protein>
    <submittedName>
        <fullName evidence="2">Uncharacterized protein</fullName>
    </submittedName>
</protein>
<dbReference type="Proteomes" id="UP000501568">
    <property type="component" value="Chromosome"/>
</dbReference>
<evidence type="ECO:0000313" key="2">
    <source>
        <dbReference type="EMBL" id="QIG79248.1"/>
    </source>
</evidence>
<name>A0A6G6Y3F0_9SPHN</name>
<feature type="transmembrane region" description="Helical" evidence="1">
    <location>
        <begin position="35"/>
        <end position="59"/>
    </location>
</feature>
<reference evidence="2 3" key="1">
    <citation type="submission" date="2020-02" db="EMBL/GenBank/DDBJ databases">
        <authorList>
            <person name="Zheng R.K."/>
            <person name="Sun C.M."/>
        </authorList>
    </citation>
    <scope>NUCLEOTIDE SEQUENCE [LARGE SCALE GENOMIC DNA]</scope>
    <source>
        <strain evidence="3">zrk23</strain>
    </source>
</reference>
<sequence>MQERLWTGAVAAILLAIFSGVADHRRQRRRDPDRVGLIPWTSIQFVALMVAVILGGLALDLF</sequence>
<gene>
    <name evidence="2" type="ORF">G5C33_05200</name>
</gene>
<dbReference type="EMBL" id="CP049109">
    <property type="protein sequence ID" value="QIG79248.1"/>
    <property type="molecule type" value="Genomic_DNA"/>
</dbReference>
<dbReference type="RefSeq" id="WP_165326249.1">
    <property type="nucleotide sequence ID" value="NZ_CP049109.1"/>
</dbReference>
<dbReference type="KEGG" id="spzr:G5C33_05200"/>
<organism evidence="2 3">
    <name type="scientific">Stakelama tenebrarum</name>
    <dbReference type="NCBI Taxonomy" id="2711215"/>
    <lineage>
        <taxon>Bacteria</taxon>
        <taxon>Pseudomonadati</taxon>
        <taxon>Pseudomonadota</taxon>
        <taxon>Alphaproteobacteria</taxon>
        <taxon>Sphingomonadales</taxon>
        <taxon>Sphingomonadaceae</taxon>
        <taxon>Stakelama</taxon>
    </lineage>
</organism>
<keyword evidence="1" id="KW-0812">Transmembrane</keyword>
<evidence type="ECO:0000313" key="3">
    <source>
        <dbReference type="Proteomes" id="UP000501568"/>
    </source>
</evidence>
<dbReference type="AlphaFoldDB" id="A0A6G6Y3F0"/>
<keyword evidence="1" id="KW-1133">Transmembrane helix</keyword>
<feature type="transmembrane region" description="Helical" evidence="1">
    <location>
        <begin position="6"/>
        <end position="23"/>
    </location>
</feature>
<accession>A0A6G6Y3F0</accession>
<keyword evidence="1" id="KW-0472">Membrane</keyword>
<evidence type="ECO:0000256" key="1">
    <source>
        <dbReference type="SAM" id="Phobius"/>
    </source>
</evidence>